<dbReference type="Gene3D" id="3.30.70.260">
    <property type="match status" value="2"/>
</dbReference>
<dbReference type="HOGENOM" id="CLU_095322_1_1_0"/>
<dbReference type="PROSITE" id="PS51671">
    <property type="entry name" value="ACT"/>
    <property type="match status" value="2"/>
</dbReference>
<dbReference type="InterPro" id="IPR045865">
    <property type="entry name" value="ACT-like_dom_sf"/>
</dbReference>
<evidence type="ECO:0000313" key="3">
    <source>
        <dbReference type="Proteomes" id="UP000001366"/>
    </source>
</evidence>
<name>C0QT92_PERMH</name>
<dbReference type="KEGG" id="pmx:PERMA_0109"/>
<dbReference type="OrthoDB" id="12860at2"/>
<keyword evidence="3" id="KW-1185">Reference proteome</keyword>
<dbReference type="PANTHER" id="PTHR34875:SF6">
    <property type="entry name" value="UPF0237 PROTEIN MJ1558"/>
    <property type="match status" value="1"/>
</dbReference>
<dbReference type="eggNOG" id="COG2716">
    <property type="taxonomic scope" value="Bacteria"/>
</dbReference>
<dbReference type="EMBL" id="CP001230">
    <property type="protein sequence ID" value="ACO03933.1"/>
    <property type="molecule type" value="Genomic_DNA"/>
</dbReference>
<reference evidence="2 3" key="1">
    <citation type="journal article" date="2009" name="J. Bacteriol.">
        <title>Complete and draft genome sequences of six members of the Aquificales.</title>
        <authorList>
            <person name="Reysenbach A.L."/>
            <person name="Hamamura N."/>
            <person name="Podar M."/>
            <person name="Griffiths E."/>
            <person name="Ferreira S."/>
            <person name="Hochstein R."/>
            <person name="Heidelberg J."/>
            <person name="Johnson J."/>
            <person name="Mead D."/>
            <person name="Pohorille A."/>
            <person name="Sarmiento M."/>
            <person name="Schweighofer K."/>
            <person name="Seshadri R."/>
            <person name="Voytek M.A."/>
        </authorList>
    </citation>
    <scope>NUCLEOTIDE SEQUENCE [LARGE SCALE GENOMIC DNA]</scope>
    <source>
        <strain evidence="3">DSM 14350 / EX-H1</strain>
    </source>
</reference>
<feature type="domain" description="ACT" evidence="1">
    <location>
        <begin position="96"/>
        <end position="169"/>
    </location>
</feature>
<sequence>MRHFVLTAVGEDRPGIVAGITKVLYEKGFNIEDSTMTRLNNEFTVMLIVTTEEDITEDELRESFDKVAREKDLYINVKEIPEDIFEKKHKVGEVYNIVVYGADKPGIVYSVAKLLSDRNINISDLRTEKSNDLYLLIAQLEFPPGMSEEELKVDIERLKEELNIDISLEKEEAVEM</sequence>
<gene>
    <name evidence="2" type="ordered locus">PERMA_0109</name>
</gene>
<evidence type="ECO:0000313" key="2">
    <source>
        <dbReference type="EMBL" id="ACO03933.1"/>
    </source>
</evidence>
<dbReference type="Pfam" id="PF13740">
    <property type="entry name" value="ACT_6"/>
    <property type="match status" value="2"/>
</dbReference>
<proteinExistence type="predicted"/>
<accession>C0QT92</accession>
<dbReference type="InterPro" id="IPR016867">
    <property type="entry name" value="GcvR"/>
</dbReference>
<evidence type="ECO:0000259" key="1">
    <source>
        <dbReference type="PROSITE" id="PS51671"/>
    </source>
</evidence>
<dbReference type="InterPro" id="IPR002912">
    <property type="entry name" value="ACT_dom"/>
</dbReference>
<protein>
    <submittedName>
        <fullName evidence="2">Glycine cleavage system regulatory protein</fullName>
    </submittedName>
</protein>
<dbReference type="PIRSF" id="PIRSF028103">
    <property type="entry name" value="GcvR"/>
    <property type="match status" value="1"/>
</dbReference>
<feature type="domain" description="ACT" evidence="1">
    <location>
        <begin position="5"/>
        <end position="82"/>
    </location>
</feature>
<dbReference type="AlphaFoldDB" id="C0QT92"/>
<dbReference type="Proteomes" id="UP000001366">
    <property type="component" value="Chromosome"/>
</dbReference>
<organism evidence="2 3">
    <name type="scientific">Persephonella marina (strain DSM 14350 / EX-H1)</name>
    <dbReference type="NCBI Taxonomy" id="123214"/>
    <lineage>
        <taxon>Bacteria</taxon>
        <taxon>Pseudomonadati</taxon>
        <taxon>Aquificota</taxon>
        <taxon>Aquificia</taxon>
        <taxon>Aquificales</taxon>
        <taxon>Hydrogenothermaceae</taxon>
        <taxon>Persephonella</taxon>
    </lineage>
</organism>
<dbReference type="PANTHER" id="PTHR34875">
    <property type="entry name" value="UPF0237 PROTEIN MJ1558"/>
    <property type="match status" value="1"/>
</dbReference>
<dbReference type="InterPro" id="IPR050990">
    <property type="entry name" value="UPF0237/GcvR_regulator"/>
</dbReference>
<dbReference type="PaxDb" id="123214-PERMA_0109"/>
<dbReference type="SUPFAM" id="SSF55021">
    <property type="entry name" value="ACT-like"/>
    <property type="match status" value="2"/>
</dbReference>
<dbReference type="STRING" id="123214.PERMA_0109"/>
<dbReference type="RefSeq" id="WP_012676172.1">
    <property type="nucleotide sequence ID" value="NC_012440.1"/>
</dbReference>
<dbReference type="GO" id="GO:0006355">
    <property type="term" value="P:regulation of DNA-templated transcription"/>
    <property type="evidence" value="ECO:0007669"/>
    <property type="project" value="InterPro"/>
</dbReference>